<gene>
    <name evidence="3" type="ORF">AFE02nite_32110</name>
</gene>
<organism evidence="3 4">
    <name type="scientific">Actinotalea fermentans</name>
    <dbReference type="NCBI Taxonomy" id="43671"/>
    <lineage>
        <taxon>Bacteria</taxon>
        <taxon>Bacillati</taxon>
        <taxon>Actinomycetota</taxon>
        <taxon>Actinomycetes</taxon>
        <taxon>Micrococcales</taxon>
        <taxon>Cellulomonadaceae</taxon>
        <taxon>Actinotalea</taxon>
    </lineage>
</organism>
<dbReference type="Pfam" id="PF01022">
    <property type="entry name" value="HTH_5"/>
    <property type="match status" value="1"/>
</dbReference>
<reference evidence="3 4" key="1">
    <citation type="submission" date="2019-07" db="EMBL/GenBank/DDBJ databases">
        <title>Whole genome shotgun sequence of Actinotalea fermentans NBRC 105374.</title>
        <authorList>
            <person name="Hosoyama A."/>
            <person name="Uohara A."/>
            <person name="Ohji S."/>
            <person name="Ichikawa N."/>
        </authorList>
    </citation>
    <scope>NUCLEOTIDE SEQUENCE [LARGE SCALE GENOMIC DNA]</scope>
    <source>
        <strain evidence="3 4">NBRC 105374</strain>
    </source>
</reference>
<dbReference type="GO" id="GO:0015074">
    <property type="term" value="P:DNA integration"/>
    <property type="evidence" value="ECO:0007669"/>
    <property type="project" value="InterPro"/>
</dbReference>
<evidence type="ECO:0000313" key="3">
    <source>
        <dbReference type="EMBL" id="GEN81477.1"/>
    </source>
</evidence>
<comment type="caution">
    <text evidence="3">The sequence shown here is derived from an EMBL/GenBank/DDBJ whole genome shotgun (WGS) entry which is preliminary data.</text>
</comment>
<keyword evidence="1" id="KW-0233">DNA recombination</keyword>
<keyword evidence="4" id="KW-1185">Reference proteome</keyword>
<dbReference type="Proteomes" id="UP000321484">
    <property type="component" value="Unassembled WGS sequence"/>
</dbReference>
<evidence type="ECO:0000259" key="2">
    <source>
        <dbReference type="PROSITE" id="PS50987"/>
    </source>
</evidence>
<dbReference type="Gene3D" id="1.10.443.10">
    <property type="entry name" value="Intergrase catalytic core"/>
    <property type="match status" value="1"/>
</dbReference>
<dbReference type="Gene3D" id="1.10.10.10">
    <property type="entry name" value="Winged helix-like DNA-binding domain superfamily/Winged helix DNA-binding domain"/>
    <property type="match status" value="1"/>
</dbReference>
<name>A0A511Z1Z9_9CELL</name>
<proteinExistence type="predicted"/>
<dbReference type="AlphaFoldDB" id="A0A511Z1Z9"/>
<feature type="domain" description="HTH arsR-type" evidence="2">
    <location>
        <begin position="53"/>
        <end position="126"/>
    </location>
</feature>
<dbReference type="InterPro" id="IPR011991">
    <property type="entry name" value="ArsR-like_HTH"/>
</dbReference>
<protein>
    <recommendedName>
        <fullName evidence="2">HTH arsR-type domain-containing protein</fullName>
    </recommendedName>
</protein>
<dbReference type="InterPro" id="IPR036390">
    <property type="entry name" value="WH_DNA-bd_sf"/>
</dbReference>
<dbReference type="GO" id="GO:0006310">
    <property type="term" value="P:DNA recombination"/>
    <property type="evidence" value="ECO:0007669"/>
    <property type="project" value="UniProtKB-KW"/>
</dbReference>
<dbReference type="SUPFAM" id="SSF46785">
    <property type="entry name" value="Winged helix' DNA-binding domain"/>
    <property type="match status" value="1"/>
</dbReference>
<dbReference type="InterPro" id="IPR013762">
    <property type="entry name" value="Integrase-like_cat_sf"/>
</dbReference>
<evidence type="ECO:0000313" key="4">
    <source>
        <dbReference type="Proteomes" id="UP000321484"/>
    </source>
</evidence>
<dbReference type="PROSITE" id="PS50987">
    <property type="entry name" value="HTH_ARSR_2"/>
    <property type="match status" value="1"/>
</dbReference>
<dbReference type="SUPFAM" id="SSF56349">
    <property type="entry name" value="DNA breaking-rejoining enzymes"/>
    <property type="match status" value="1"/>
</dbReference>
<dbReference type="GO" id="GO:0003700">
    <property type="term" value="F:DNA-binding transcription factor activity"/>
    <property type="evidence" value="ECO:0007669"/>
    <property type="project" value="InterPro"/>
</dbReference>
<accession>A0A511Z1Z9</accession>
<dbReference type="CDD" id="cd00090">
    <property type="entry name" value="HTH_ARSR"/>
    <property type="match status" value="1"/>
</dbReference>
<dbReference type="EMBL" id="BJYK01000012">
    <property type="protein sequence ID" value="GEN81477.1"/>
    <property type="molecule type" value="Genomic_DNA"/>
</dbReference>
<evidence type="ECO:0000256" key="1">
    <source>
        <dbReference type="ARBA" id="ARBA00023172"/>
    </source>
</evidence>
<dbReference type="InterPro" id="IPR036388">
    <property type="entry name" value="WH-like_DNA-bd_sf"/>
</dbReference>
<dbReference type="InterPro" id="IPR001845">
    <property type="entry name" value="HTH_ArsR_DNA-bd_dom"/>
</dbReference>
<dbReference type="InterPro" id="IPR011010">
    <property type="entry name" value="DNA_brk_join_enz"/>
</dbReference>
<sequence>MTRRARTLTPEEFAGVLAEIPDRFKPLVMTAIETGLRWGELGSGLMEARQRAMADDVARPVAEALTAASDPIRVRVLSALATAPSGEVSAGELAAMTDVTAPTVSHHPGKNLSHVIYCTDEGGTVS</sequence>
<dbReference type="GO" id="GO:0003677">
    <property type="term" value="F:DNA binding"/>
    <property type="evidence" value="ECO:0007669"/>
    <property type="project" value="InterPro"/>
</dbReference>